<dbReference type="PANTHER" id="PTHR33067:SF15">
    <property type="entry name" value="RNA-DIRECTED DNA POLYMERASE"/>
    <property type="match status" value="1"/>
</dbReference>
<dbReference type="AlphaFoldDB" id="A0A371HWK8"/>
<protein>
    <submittedName>
        <fullName evidence="1">Uncharacterized protein</fullName>
    </submittedName>
</protein>
<keyword evidence="2" id="KW-1185">Reference proteome</keyword>
<evidence type="ECO:0000313" key="1">
    <source>
        <dbReference type="EMBL" id="RDY07074.1"/>
    </source>
</evidence>
<evidence type="ECO:0000313" key="2">
    <source>
        <dbReference type="Proteomes" id="UP000257109"/>
    </source>
</evidence>
<proteinExistence type="predicted"/>
<comment type="caution">
    <text evidence="1">The sequence shown here is derived from an EMBL/GenBank/DDBJ whole genome shotgun (WGS) entry which is preliminary data.</text>
</comment>
<reference evidence="1" key="1">
    <citation type="submission" date="2018-05" db="EMBL/GenBank/DDBJ databases">
        <title>Draft genome of Mucuna pruriens seed.</title>
        <authorList>
            <person name="Nnadi N.E."/>
            <person name="Vos R."/>
            <person name="Hasami M.H."/>
            <person name="Devisetty U.K."/>
            <person name="Aguiy J.C."/>
        </authorList>
    </citation>
    <scope>NUCLEOTIDE SEQUENCE [LARGE SCALE GENOMIC DNA]</scope>
    <source>
        <strain evidence="1">JCA_2017</strain>
    </source>
</reference>
<dbReference type="Gene3D" id="2.40.70.10">
    <property type="entry name" value="Acid Proteases"/>
    <property type="match status" value="1"/>
</dbReference>
<dbReference type="PANTHER" id="PTHR33067">
    <property type="entry name" value="RNA-DIRECTED DNA POLYMERASE-RELATED"/>
    <property type="match status" value="1"/>
</dbReference>
<dbReference type="OrthoDB" id="778454at2759"/>
<dbReference type="CDD" id="cd00303">
    <property type="entry name" value="retropepsin_like"/>
    <property type="match status" value="1"/>
</dbReference>
<dbReference type="EMBL" id="QJKJ01001552">
    <property type="protein sequence ID" value="RDY07074.1"/>
    <property type="molecule type" value="Genomic_DNA"/>
</dbReference>
<accession>A0A371HWK8</accession>
<dbReference type="InterPro" id="IPR021109">
    <property type="entry name" value="Peptidase_aspartic_dom_sf"/>
</dbReference>
<gene>
    <name evidence="1" type="ORF">CR513_08862</name>
</gene>
<sequence>MEGWQWCTNDGQALRFSSTRVRRLYRAITSDSFQLPKSWSCTSSIERDTLLKLHHNHIYILAGVILATNVVHKKKKMKGVVETGGVVSVLVKHENANADVQRILPKKCQDPSIFTVPCTIDNCKFANAMLHLRASINVMPTSVYRLLNFGDLELTRMVIQLGNRSVVQSLGIFKDILVQVNELIFPIDFYVLDMEDEASKEGSAVILG</sequence>
<organism evidence="1 2">
    <name type="scientific">Mucuna pruriens</name>
    <name type="common">Velvet bean</name>
    <name type="synonym">Dolichos pruriens</name>
    <dbReference type="NCBI Taxonomy" id="157652"/>
    <lineage>
        <taxon>Eukaryota</taxon>
        <taxon>Viridiplantae</taxon>
        <taxon>Streptophyta</taxon>
        <taxon>Embryophyta</taxon>
        <taxon>Tracheophyta</taxon>
        <taxon>Spermatophyta</taxon>
        <taxon>Magnoliopsida</taxon>
        <taxon>eudicotyledons</taxon>
        <taxon>Gunneridae</taxon>
        <taxon>Pentapetalae</taxon>
        <taxon>rosids</taxon>
        <taxon>fabids</taxon>
        <taxon>Fabales</taxon>
        <taxon>Fabaceae</taxon>
        <taxon>Papilionoideae</taxon>
        <taxon>50 kb inversion clade</taxon>
        <taxon>NPAAA clade</taxon>
        <taxon>indigoferoid/millettioid clade</taxon>
        <taxon>Phaseoleae</taxon>
        <taxon>Mucuna</taxon>
    </lineage>
</organism>
<dbReference type="Proteomes" id="UP000257109">
    <property type="component" value="Unassembled WGS sequence"/>
</dbReference>
<name>A0A371HWK8_MUCPR</name>
<feature type="non-terminal residue" evidence="1">
    <location>
        <position position="1"/>
    </location>
</feature>